<feature type="non-terminal residue" evidence="1">
    <location>
        <position position="1"/>
    </location>
</feature>
<reference evidence="1 2" key="1">
    <citation type="submission" date="2016-10" db="EMBL/GenBank/DDBJ databases">
        <authorList>
            <person name="de Groot N.N."/>
        </authorList>
    </citation>
    <scope>NUCLEOTIDE SEQUENCE [LARGE SCALE GENOMIC DNA]</scope>
    <source>
        <strain evidence="1 2">DSM 25947</strain>
    </source>
</reference>
<dbReference type="Proteomes" id="UP000181981">
    <property type="component" value="Unassembled WGS sequence"/>
</dbReference>
<evidence type="ECO:0000313" key="1">
    <source>
        <dbReference type="EMBL" id="SEU09840.1"/>
    </source>
</evidence>
<dbReference type="AlphaFoldDB" id="A0A1I0JHQ5"/>
<name>A0A1I0JHQ5_9BACT</name>
<evidence type="ECO:0000313" key="2">
    <source>
        <dbReference type="Proteomes" id="UP000181981"/>
    </source>
</evidence>
<sequence>PTPGSSSAVPNPILSMNIASLKAAAKVSKVFNNASTLVKITTTILGCKSQVTGNVNGEFQ</sequence>
<protein>
    <submittedName>
        <fullName evidence="1">Uncharacterized protein</fullName>
    </submittedName>
</protein>
<accession>A0A1I0JHQ5</accession>
<proteinExistence type="predicted"/>
<dbReference type="RefSeq" id="WP_217642998.1">
    <property type="nucleotide sequence ID" value="NZ_FOHT01000044.1"/>
</dbReference>
<organism evidence="1 2">
    <name type="scientific">Draconibacterium orientale</name>
    <dbReference type="NCBI Taxonomy" id="1168034"/>
    <lineage>
        <taxon>Bacteria</taxon>
        <taxon>Pseudomonadati</taxon>
        <taxon>Bacteroidota</taxon>
        <taxon>Bacteroidia</taxon>
        <taxon>Marinilabiliales</taxon>
        <taxon>Prolixibacteraceae</taxon>
        <taxon>Draconibacterium</taxon>
    </lineage>
</organism>
<dbReference type="EMBL" id="FOHT01000044">
    <property type="protein sequence ID" value="SEU09840.1"/>
    <property type="molecule type" value="Genomic_DNA"/>
</dbReference>
<gene>
    <name evidence="1" type="ORF">SAMN05444285_1441</name>
</gene>